<dbReference type="Pfam" id="PF03080">
    <property type="entry name" value="Neprosin"/>
    <property type="match status" value="1"/>
</dbReference>
<evidence type="ECO:0000313" key="3">
    <source>
        <dbReference type="EMBL" id="GAU31347.1"/>
    </source>
</evidence>
<dbReference type="Proteomes" id="UP000242715">
    <property type="component" value="Unassembled WGS sequence"/>
</dbReference>
<accession>A0A2Z6NNA6</accession>
<dbReference type="AlphaFoldDB" id="A0A2Z6NNA6"/>
<gene>
    <name evidence="3" type="ORF">TSUD_315570</name>
</gene>
<dbReference type="PROSITE" id="PS52045">
    <property type="entry name" value="NEPROSIN_PEP_CD"/>
    <property type="match status" value="1"/>
</dbReference>
<dbReference type="OrthoDB" id="1858978at2759"/>
<dbReference type="PANTHER" id="PTHR31589:SF2">
    <property type="entry name" value="ASLB (DUF239)-RELATED"/>
    <property type="match status" value="1"/>
</dbReference>
<keyword evidence="1" id="KW-0812">Transmembrane</keyword>
<dbReference type="InterPro" id="IPR053168">
    <property type="entry name" value="Glutamic_endopeptidase"/>
</dbReference>
<proteinExistence type="predicted"/>
<dbReference type="PANTHER" id="PTHR31589">
    <property type="entry name" value="PROTEIN, PUTATIVE (DUF239)-RELATED-RELATED"/>
    <property type="match status" value="1"/>
</dbReference>
<evidence type="ECO:0000256" key="1">
    <source>
        <dbReference type="SAM" id="Phobius"/>
    </source>
</evidence>
<protein>
    <recommendedName>
        <fullName evidence="2">Neprosin PEP catalytic domain-containing protein</fullName>
    </recommendedName>
</protein>
<dbReference type="EMBL" id="DF973452">
    <property type="protein sequence ID" value="GAU31347.1"/>
    <property type="molecule type" value="Genomic_DNA"/>
</dbReference>
<organism evidence="3 4">
    <name type="scientific">Trifolium subterraneum</name>
    <name type="common">Subterranean clover</name>
    <dbReference type="NCBI Taxonomy" id="3900"/>
    <lineage>
        <taxon>Eukaryota</taxon>
        <taxon>Viridiplantae</taxon>
        <taxon>Streptophyta</taxon>
        <taxon>Embryophyta</taxon>
        <taxon>Tracheophyta</taxon>
        <taxon>Spermatophyta</taxon>
        <taxon>Magnoliopsida</taxon>
        <taxon>eudicotyledons</taxon>
        <taxon>Gunneridae</taxon>
        <taxon>Pentapetalae</taxon>
        <taxon>rosids</taxon>
        <taxon>fabids</taxon>
        <taxon>Fabales</taxon>
        <taxon>Fabaceae</taxon>
        <taxon>Papilionoideae</taxon>
        <taxon>50 kb inversion clade</taxon>
        <taxon>NPAAA clade</taxon>
        <taxon>Hologalegina</taxon>
        <taxon>IRL clade</taxon>
        <taxon>Trifolieae</taxon>
        <taxon>Trifolium</taxon>
    </lineage>
</organism>
<name>A0A2Z6NNA6_TRISU</name>
<keyword evidence="1" id="KW-0472">Membrane</keyword>
<feature type="domain" description="Neprosin PEP catalytic" evidence="2">
    <location>
        <begin position="1"/>
        <end position="238"/>
    </location>
</feature>
<keyword evidence="1" id="KW-1133">Transmembrane helix</keyword>
<evidence type="ECO:0000313" key="4">
    <source>
        <dbReference type="Proteomes" id="UP000242715"/>
    </source>
</evidence>
<feature type="transmembrane region" description="Helical" evidence="1">
    <location>
        <begin position="12"/>
        <end position="33"/>
    </location>
</feature>
<sequence length="238" mass="26788">MKRATNYQGGMGKYKVVMLLFWVLFDFCTLLVLKVEARASSSSLETEIETKLKLLNKPAVKSIQRDSYKSTGCFDLTCHGFVQTNKNIVLGGSIGPISIPSHQQYELNYGIFRDNEGKWWLKVKNSIAVGYWPAELIPNLGTAKLVQWGGQVFSHEVKKTPHTGTQMGSGDEAHNRFGHACYMSNVRIKDNSQMLKYPQYVSTYAREPYCYSAVNDAPYGKDPIFYFGGPGRNPPYCP</sequence>
<evidence type="ECO:0000259" key="2">
    <source>
        <dbReference type="PROSITE" id="PS52045"/>
    </source>
</evidence>
<reference evidence="4" key="1">
    <citation type="journal article" date="2017" name="Front. Plant Sci.">
        <title>Climate Clever Clovers: New Paradigm to Reduce the Environmental Footprint of Ruminants by Breeding Low Methanogenic Forages Utilizing Haplotype Variation.</title>
        <authorList>
            <person name="Kaur P."/>
            <person name="Appels R."/>
            <person name="Bayer P.E."/>
            <person name="Keeble-Gagnere G."/>
            <person name="Wang J."/>
            <person name="Hirakawa H."/>
            <person name="Shirasawa K."/>
            <person name="Vercoe P."/>
            <person name="Stefanova K."/>
            <person name="Durmic Z."/>
            <person name="Nichols P."/>
            <person name="Revell C."/>
            <person name="Isobe S.N."/>
            <person name="Edwards D."/>
            <person name="Erskine W."/>
        </authorList>
    </citation>
    <scope>NUCLEOTIDE SEQUENCE [LARGE SCALE GENOMIC DNA]</scope>
    <source>
        <strain evidence="4">cv. Daliak</strain>
    </source>
</reference>
<keyword evidence="4" id="KW-1185">Reference proteome</keyword>
<dbReference type="InterPro" id="IPR004314">
    <property type="entry name" value="Neprosin"/>
</dbReference>